<evidence type="ECO:0000256" key="4">
    <source>
        <dbReference type="ARBA" id="ARBA00022692"/>
    </source>
</evidence>
<comment type="caution">
    <text evidence="9">The sequence shown here is derived from an EMBL/GenBank/DDBJ whole genome shotgun (WGS) entry which is preliminary data.</text>
</comment>
<feature type="transmembrane region" description="Helical" evidence="8">
    <location>
        <begin position="130"/>
        <end position="151"/>
    </location>
</feature>
<feature type="transmembrane region" description="Helical" evidence="8">
    <location>
        <begin position="422"/>
        <end position="443"/>
    </location>
</feature>
<evidence type="ECO:0000256" key="3">
    <source>
        <dbReference type="ARBA" id="ARBA00022475"/>
    </source>
</evidence>
<organism evidence="9 10">
    <name type="scientific">Ruminococcus hominis</name>
    <dbReference type="NCBI Taxonomy" id="2763065"/>
    <lineage>
        <taxon>Bacteria</taxon>
        <taxon>Bacillati</taxon>
        <taxon>Bacillota</taxon>
        <taxon>Clostridia</taxon>
        <taxon>Eubacteriales</taxon>
        <taxon>Oscillospiraceae</taxon>
        <taxon>Ruminococcus</taxon>
    </lineage>
</organism>
<accession>A0ABR7G4D4</accession>
<comment type="subcellular location">
    <subcellularLocation>
        <location evidence="1">Cell membrane</location>
        <topology evidence="1">Multi-pass membrane protein</topology>
    </subcellularLocation>
</comment>
<feature type="transmembrane region" description="Helical" evidence="8">
    <location>
        <begin position="365"/>
        <end position="386"/>
    </location>
</feature>
<feature type="transmembrane region" description="Helical" evidence="8">
    <location>
        <begin position="195"/>
        <end position="218"/>
    </location>
</feature>
<reference evidence="9 10" key="1">
    <citation type="submission" date="2020-08" db="EMBL/GenBank/DDBJ databases">
        <title>Genome public.</title>
        <authorList>
            <person name="Liu C."/>
            <person name="Sun Q."/>
        </authorList>
    </citation>
    <scope>NUCLEOTIDE SEQUENCE [LARGE SCALE GENOMIC DNA]</scope>
    <source>
        <strain evidence="9 10">NSJ-13</strain>
    </source>
</reference>
<feature type="transmembrane region" description="Helical" evidence="8">
    <location>
        <begin position="244"/>
        <end position="263"/>
    </location>
</feature>
<proteinExistence type="predicted"/>
<keyword evidence="2" id="KW-0813">Transport</keyword>
<dbReference type="Proteomes" id="UP000631576">
    <property type="component" value="Unassembled WGS sequence"/>
</dbReference>
<evidence type="ECO:0000313" key="9">
    <source>
        <dbReference type="EMBL" id="MBC5682301.1"/>
    </source>
</evidence>
<sequence length="463" mass="50485">MRKKTIKERLQEGSFNTVRVIGMGFLFVILIGAVLLWMPFSVTTPMKFTDALFTSVTAVCVTGLVTVTPAVQFTVVGKVILLFLIQIGGLGIIACVVAFMILAGQRISLRRRVMIQESYGLDTLSGMVQYIIRIIKGTFFVEGIGALAYSFYFVPKYGVLKGIAYAIFHAISAFCNAGIDILGSSSYMHMVTSPIINFTTIFLVVSGGLGFVVWYDILNNIKQVRSIKDVKRNFFHRLSLQSKIVLTMTAGLLLFGMFAFLLLEYHNPVTMGKLTFWQKVQASLFQSVSTRTAGFATVSQSGLTAASKAIGCMLMMIGGSSGGTAGGVKTTTVALLLLTCLGVVRGSRDIECYGRKIPLSQVKSAVTILFLTIMFWMSGTIIITILDPQVNFLRIVYETTSAIATVGLSADLTPSLSRASQYVLMVIMYIGRIGPVTMAMIFAGKGKNAEQYRELPEKQIMIG</sequence>
<evidence type="ECO:0000256" key="8">
    <source>
        <dbReference type="SAM" id="Phobius"/>
    </source>
</evidence>
<feature type="transmembrane region" description="Helical" evidence="8">
    <location>
        <begin position="52"/>
        <end position="73"/>
    </location>
</feature>
<feature type="transmembrane region" description="Helical" evidence="8">
    <location>
        <begin position="323"/>
        <end position="344"/>
    </location>
</feature>
<evidence type="ECO:0000256" key="2">
    <source>
        <dbReference type="ARBA" id="ARBA00022448"/>
    </source>
</evidence>
<evidence type="ECO:0000256" key="7">
    <source>
        <dbReference type="ARBA" id="ARBA00023136"/>
    </source>
</evidence>
<dbReference type="InterPro" id="IPR003445">
    <property type="entry name" value="Cat_transpt"/>
</dbReference>
<evidence type="ECO:0000256" key="6">
    <source>
        <dbReference type="ARBA" id="ARBA00023065"/>
    </source>
</evidence>
<feature type="transmembrane region" description="Helical" evidence="8">
    <location>
        <begin position="163"/>
        <end position="183"/>
    </location>
</feature>
<dbReference type="RefSeq" id="WP_186864386.1">
    <property type="nucleotide sequence ID" value="NZ_JACOPE010000001.1"/>
</dbReference>
<keyword evidence="10" id="KW-1185">Reference proteome</keyword>
<evidence type="ECO:0000256" key="5">
    <source>
        <dbReference type="ARBA" id="ARBA00022989"/>
    </source>
</evidence>
<protein>
    <submittedName>
        <fullName evidence="9">Potassium transporter KtrB</fullName>
    </submittedName>
</protein>
<keyword evidence="3" id="KW-1003">Cell membrane</keyword>
<gene>
    <name evidence="9" type="ORF">H8S40_01670</name>
</gene>
<evidence type="ECO:0000256" key="1">
    <source>
        <dbReference type="ARBA" id="ARBA00004651"/>
    </source>
</evidence>
<evidence type="ECO:0000313" key="10">
    <source>
        <dbReference type="Proteomes" id="UP000631576"/>
    </source>
</evidence>
<name>A0ABR7G4D4_9FIRM</name>
<feature type="transmembrane region" description="Helical" evidence="8">
    <location>
        <begin position="20"/>
        <end position="40"/>
    </location>
</feature>
<keyword evidence="7 8" id="KW-0472">Membrane</keyword>
<keyword evidence="6" id="KW-0406">Ion transport</keyword>
<dbReference type="EMBL" id="JACOPE010000001">
    <property type="protein sequence ID" value="MBC5682301.1"/>
    <property type="molecule type" value="Genomic_DNA"/>
</dbReference>
<dbReference type="Pfam" id="PF02386">
    <property type="entry name" value="TrkH"/>
    <property type="match status" value="1"/>
</dbReference>
<dbReference type="PANTHER" id="PTHR32024:SF1">
    <property type="entry name" value="KTR SYSTEM POTASSIUM UPTAKE PROTEIN B"/>
    <property type="match status" value="1"/>
</dbReference>
<dbReference type="PANTHER" id="PTHR32024">
    <property type="entry name" value="TRK SYSTEM POTASSIUM UPTAKE PROTEIN TRKG-RELATED"/>
    <property type="match status" value="1"/>
</dbReference>
<keyword evidence="4 8" id="KW-0812">Transmembrane</keyword>
<keyword evidence="5 8" id="KW-1133">Transmembrane helix</keyword>
<feature type="transmembrane region" description="Helical" evidence="8">
    <location>
        <begin position="80"/>
        <end position="103"/>
    </location>
</feature>